<dbReference type="PANTHER" id="PTHR43105:SF4">
    <property type="entry name" value="PROTEIN YDEP"/>
    <property type="match status" value="1"/>
</dbReference>
<sequence length="776" mass="85134">MSQPTPSFMPYKAPAGGWGSVRSLLRHGLGEGARTAEGARQLQRQNKVDGFACVSCSWAKPAEPHPFEFCENGAKATLWELDKRRVDAGFFERHTVSELLTWADHDLEAQGRLVEPMRYDASSDRYVGISWEEAFAIAGRVLRDMAPERAVFYASGRASLETSYMYALLARLYGNNNLPDSSNMCHESTSVGLPRSIGVPVGTVLLEDFDHCDCILSFGQNVGVNSPRMLHPLQEAARRGADIFTFNPLYERGWERFTNPQEPLAMATGTSTRISNAYFPVRAGGDIALLQGLARALLDLDDAARARGDARVLDVEFIESHTNGFDAFEAWLRAADWQRIETESGLSRDDIESVAAVYAQAKSTILIYGMGLTQHRHGVDNVRMLCNLALMRGNIGRPGAGICPVRGHSNVQGQRTVGISEKPELVPLDRLSEQYGFEPPREKGLDTVGTVEGILDGSVEAFIGLGGNFSRAAPDTARLEPAWRGLALSLQVATHLNRNHLLCARETLLLPCLGRIEEDVQATGAQHVSIEDSTTCIHGSLGISPPVADTLRSEPAIVAALAQAILPPERAALVPWEQWVGDYAQVRGAIEATYPDQFRDFNARLHTPGGFPRPVAARERRWETESGKAEFHVPEVLCATGFEDRAGRYRLITVRSNDQFNTTVYGYRDRFRGIEGTRRVVLMHEDDIAALGLDEGEHITLVADFDDDPEVREVGGLRPIPYRIPRGCIAAYYPECNPLIPVSHHAVDSHVPAGKSVPVRIRRGAGAPIPPGPAPE</sequence>
<dbReference type="PANTHER" id="PTHR43105">
    <property type="entry name" value="RESPIRATORY NITRATE REDUCTASE"/>
    <property type="match status" value="1"/>
</dbReference>
<dbReference type="PIRSF" id="PIRSF000144">
    <property type="entry name" value="CbbBc"/>
    <property type="match status" value="1"/>
</dbReference>
<keyword evidence="6" id="KW-0479">Metal-binding</keyword>
<evidence type="ECO:0000259" key="11">
    <source>
        <dbReference type="Pfam" id="PF01568"/>
    </source>
</evidence>
<dbReference type="InterPro" id="IPR037951">
    <property type="entry name" value="MopB_CT_YdeP"/>
</dbReference>
<dbReference type="InterPro" id="IPR009010">
    <property type="entry name" value="Asp_de-COase-like_dom_sf"/>
</dbReference>
<evidence type="ECO:0000313" key="12">
    <source>
        <dbReference type="EMBL" id="ATD67812.1"/>
    </source>
</evidence>
<dbReference type="GO" id="GO:0045333">
    <property type="term" value="P:cellular respiration"/>
    <property type="evidence" value="ECO:0007669"/>
    <property type="project" value="UniProtKB-ARBA"/>
</dbReference>
<keyword evidence="8" id="KW-0408">Iron</keyword>
<dbReference type="Proteomes" id="UP000218968">
    <property type="component" value="Chromosome"/>
</dbReference>
<dbReference type="InterPro" id="IPR010046">
    <property type="entry name" value="Mopterin_OxRdtse_a_bac"/>
</dbReference>
<dbReference type="CDD" id="cd02787">
    <property type="entry name" value="MopB_CT_ydeP"/>
    <property type="match status" value="1"/>
</dbReference>
<dbReference type="NCBIfam" id="TIGR01701">
    <property type="entry name" value="Fdhalpha-like"/>
    <property type="match status" value="1"/>
</dbReference>
<dbReference type="OrthoDB" id="9810782at2"/>
<evidence type="ECO:0000256" key="8">
    <source>
        <dbReference type="ARBA" id="ARBA00023004"/>
    </source>
</evidence>
<evidence type="ECO:0000256" key="1">
    <source>
        <dbReference type="ARBA" id="ARBA00001942"/>
    </source>
</evidence>
<evidence type="ECO:0000256" key="4">
    <source>
        <dbReference type="ARBA" id="ARBA00022485"/>
    </source>
</evidence>
<comment type="similarity">
    <text evidence="3">Belongs to the prokaryotic molybdopterin-containing oxidoreductase family.</text>
</comment>
<protein>
    <submittedName>
        <fullName evidence="12">Formate dehydrogenase</fullName>
    </submittedName>
</protein>
<dbReference type="GO" id="GO:0030151">
    <property type="term" value="F:molybdenum ion binding"/>
    <property type="evidence" value="ECO:0007669"/>
    <property type="project" value="InterPro"/>
</dbReference>
<evidence type="ECO:0000256" key="3">
    <source>
        <dbReference type="ARBA" id="ARBA00010312"/>
    </source>
</evidence>
<evidence type="ECO:0000256" key="6">
    <source>
        <dbReference type="ARBA" id="ARBA00022723"/>
    </source>
</evidence>
<gene>
    <name evidence="12" type="ORF">CNR27_10555</name>
</gene>
<feature type="domain" description="Molybdopterin dinucleotide-binding" evidence="11">
    <location>
        <begin position="649"/>
        <end position="705"/>
    </location>
</feature>
<name>A0A290XF94_9GAMM</name>
<comment type="cofactor">
    <cofactor evidence="1">
        <name>Mo-bis(molybdopterin guanine dinucleotide)</name>
        <dbReference type="ChEBI" id="CHEBI:60539"/>
    </cofactor>
</comment>
<dbReference type="Gene3D" id="3.40.228.10">
    <property type="entry name" value="Dimethylsulfoxide Reductase, domain 2"/>
    <property type="match status" value="1"/>
</dbReference>
<dbReference type="GO" id="GO:0043546">
    <property type="term" value="F:molybdopterin cofactor binding"/>
    <property type="evidence" value="ECO:0007669"/>
    <property type="project" value="InterPro"/>
</dbReference>
<dbReference type="AlphaFoldDB" id="A0A290XF94"/>
<dbReference type="EMBL" id="CP023406">
    <property type="protein sequence ID" value="ATD67812.1"/>
    <property type="molecule type" value="Genomic_DNA"/>
</dbReference>
<dbReference type="InterPro" id="IPR006657">
    <property type="entry name" value="MoPterin_dinucl-bd_dom"/>
</dbReference>
<dbReference type="InterPro" id="IPR050123">
    <property type="entry name" value="Prok_molybdopt-oxidoreductase"/>
</dbReference>
<evidence type="ECO:0000256" key="9">
    <source>
        <dbReference type="ARBA" id="ARBA00023014"/>
    </source>
</evidence>
<keyword evidence="5" id="KW-0500">Molybdenum</keyword>
<accession>A0A290XF94</accession>
<dbReference type="RefSeq" id="WP_096298592.1">
    <property type="nucleotide sequence ID" value="NZ_CP023406.1"/>
</dbReference>
<evidence type="ECO:0000259" key="10">
    <source>
        <dbReference type="Pfam" id="PF00384"/>
    </source>
</evidence>
<dbReference type="GO" id="GO:0016020">
    <property type="term" value="C:membrane"/>
    <property type="evidence" value="ECO:0007669"/>
    <property type="project" value="TreeGrafter"/>
</dbReference>
<dbReference type="Pfam" id="PF01568">
    <property type="entry name" value="Molydop_binding"/>
    <property type="match status" value="1"/>
</dbReference>
<evidence type="ECO:0000256" key="5">
    <source>
        <dbReference type="ARBA" id="ARBA00022505"/>
    </source>
</evidence>
<dbReference type="InterPro" id="IPR041953">
    <property type="entry name" value="YdeP_MopB"/>
</dbReference>
<evidence type="ECO:0000256" key="2">
    <source>
        <dbReference type="ARBA" id="ARBA00001966"/>
    </source>
</evidence>
<keyword evidence="7" id="KW-0560">Oxidoreductase</keyword>
<dbReference type="Gene3D" id="3.40.50.740">
    <property type="match status" value="1"/>
</dbReference>
<dbReference type="GO" id="GO:0008863">
    <property type="term" value="F:formate dehydrogenase (NAD+) activity"/>
    <property type="evidence" value="ECO:0007669"/>
    <property type="project" value="InterPro"/>
</dbReference>
<proteinExistence type="inferred from homology"/>
<reference evidence="13" key="1">
    <citation type="submission" date="2017-09" db="EMBL/GenBank/DDBJ databases">
        <title>Luteimonas liuhanmingii sp.nov., isolated from the intestinal contents of Tibetan Plateau Pika in Yushu, Qinghai Province, China.</title>
        <authorList>
            <person name="Gui Z."/>
        </authorList>
    </citation>
    <scope>NUCLEOTIDE SEQUENCE [LARGE SCALE GENOMIC DNA]</scope>
    <source>
        <strain evidence="13">100111</strain>
    </source>
</reference>
<dbReference type="GO" id="GO:1990204">
    <property type="term" value="C:oxidoreductase complex"/>
    <property type="evidence" value="ECO:0007669"/>
    <property type="project" value="UniProtKB-ARBA"/>
</dbReference>
<keyword evidence="9" id="KW-0411">Iron-sulfur</keyword>
<dbReference type="KEGG" id="lum:CNR27_10555"/>
<keyword evidence="4" id="KW-0004">4Fe-4S</keyword>
<evidence type="ECO:0000256" key="7">
    <source>
        <dbReference type="ARBA" id="ARBA00023002"/>
    </source>
</evidence>
<dbReference type="SUPFAM" id="SSF50692">
    <property type="entry name" value="ADC-like"/>
    <property type="match status" value="1"/>
</dbReference>
<dbReference type="SUPFAM" id="SSF53706">
    <property type="entry name" value="Formate dehydrogenase/DMSO reductase, domains 1-3"/>
    <property type="match status" value="1"/>
</dbReference>
<keyword evidence="13" id="KW-1185">Reference proteome</keyword>
<dbReference type="Pfam" id="PF00384">
    <property type="entry name" value="Molybdopterin"/>
    <property type="match status" value="1"/>
</dbReference>
<dbReference type="InterPro" id="IPR006656">
    <property type="entry name" value="Mopterin_OxRdtase"/>
</dbReference>
<evidence type="ECO:0000313" key="13">
    <source>
        <dbReference type="Proteomes" id="UP000218968"/>
    </source>
</evidence>
<dbReference type="CDD" id="cd02767">
    <property type="entry name" value="MopB_ydeP"/>
    <property type="match status" value="1"/>
</dbReference>
<comment type="cofactor">
    <cofactor evidence="2">
        <name>[4Fe-4S] cluster</name>
        <dbReference type="ChEBI" id="CHEBI:49883"/>
    </cofactor>
</comment>
<dbReference type="GO" id="GO:0051539">
    <property type="term" value="F:4 iron, 4 sulfur cluster binding"/>
    <property type="evidence" value="ECO:0007669"/>
    <property type="project" value="UniProtKB-KW"/>
</dbReference>
<organism evidence="12 13">
    <name type="scientific">Luteimonas chenhongjianii</name>
    <dbReference type="NCBI Taxonomy" id="2006110"/>
    <lineage>
        <taxon>Bacteria</taxon>
        <taxon>Pseudomonadati</taxon>
        <taxon>Pseudomonadota</taxon>
        <taxon>Gammaproteobacteria</taxon>
        <taxon>Lysobacterales</taxon>
        <taxon>Lysobacteraceae</taxon>
        <taxon>Luteimonas</taxon>
    </lineage>
</organism>
<feature type="domain" description="Molybdopterin oxidoreductase" evidence="10">
    <location>
        <begin position="112"/>
        <end position="410"/>
    </location>
</feature>